<dbReference type="InterPro" id="IPR004434">
    <property type="entry name" value="Isocitrate_DH_NAD"/>
</dbReference>
<dbReference type="GO" id="GO:0006099">
    <property type="term" value="P:tricarboxylic acid cycle"/>
    <property type="evidence" value="ECO:0007669"/>
    <property type="project" value="UniProtKB-KW"/>
</dbReference>
<evidence type="ECO:0000259" key="6">
    <source>
        <dbReference type="SMART" id="SM01329"/>
    </source>
</evidence>
<dbReference type="PROSITE" id="PS00470">
    <property type="entry name" value="IDH_IMDH"/>
    <property type="match status" value="1"/>
</dbReference>
<evidence type="ECO:0000256" key="3">
    <source>
        <dbReference type="ARBA" id="ARBA00022532"/>
    </source>
</evidence>
<keyword evidence="4" id="KW-0809">Transit peptide</keyword>
<dbReference type="PANTHER" id="PTHR11835">
    <property type="entry name" value="DECARBOXYLATING DEHYDROGENASES-ISOCITRATE, ISOPROPYLMALATE, TARTRATE"/>
    <property type="match status" value="1"/>
</dbReference>
<evidence type="ECO:0000256" key="4">
    <source>
        <dbReference type="ARBA" id="ARBA00022946"/>
    </source>
</evidence>
<dbReference type="SMART" id="SM01329">
    <property type="entry name" value="Iso_dh"/>
    <property type="match status" value="1"/>
</dbReference>
<dbReference type="GO" id="GO:0006102">
    <property type="term" value="P:isocitrate metabolic process"/>
    <property type="evidence" value="ECO:0007669"/>
    <property type="project" value="TreeGrafter"/>
</dbReference>
<gene>
    <name evidence="7" type="ORF">EMAD1354_LOCUS2883</name>
</gene>
<organism evidence="7">
    <name type="scientific">Erythrolobus madagascarensis</name>
    <dbReference type="NCBI Taxonomy" id="708628"/>
    <lineage>
        <taxon>Eukaryota</taxon>
        <taxon>Rhodophyta</taxon>
        <taxon>Bangiophyceae</taxon>
        <taxon>Porphyridiales</taxon>
        <taxon>Porphyridiaceae</taxon>
        <taxon>Erythrolobus</taxon>
    </lineage>
</organism>
<dbReference type="GO" id="GO:0005739">
    <property type="term" value="C:mitochondrion"/>
    <property type="evidence" value="ECO:0007669"/>
    <property type="project" value="UniProtKB-SubCell"/>
</dbReference>
<keyword evidence="5" id="KW-0496">Mitochondrion</keyword>
<dbReference type="AlphaFoldDB" id="A0A7S0T8F3"/>
<evidence type="ECO:0000256" key="1">
    <source>
        <dbReference type="ARBA" id="ARBA00004173"/>
    </source>
</evidence>
<dbReference type="PANTHER" id="PTHR11835:SF42">
    <property type="entry name" value="ISOCITRATE DEHYDROGENASE [NAD] SUBUNIT BETA, MITOCHONDRIAL"/>
    <property type="match status" value="1"/>
</dbReference>
<sequence length="385" mass="41599">MQVAEAGRRTARCAIRALASAQKKWYSSSLPSIASSTGVEPKFNFFPSAQSLKVQRATLIPGQGIGKEATDAMVEVFDAAEAPVAWERFELDDSDEVLADNVKQSFASNGVAVKGPFFSPVGSPKRSMNVVLRTELDLFCNVVHVFNFEGLETRHKNVDTVVIRENTEGEYSGLEHEVVPGVVESLKIISAEKSTRIAEYAFKYAVMNGRKKVTAVHKANIMKAADGLFLKCCADVAKKYPGIEFEGMIVDNACMQMTSKPQQFDVIVLPNLYGNIVTNLATGLVGGPGLFPGMNIGASGAMFEQGARHAATQLAGRNVANPTATILSGCMMLRYLKLNHEADRISNAVMAMYKDGGKEYLTPDVGGSGSTSEFVKAITTRLNYD</sequence>
<dbReference type="SUPFAM" id="SSF53659">
    <property type="entry name" value="Isocitrate/Isopropylmalate dehydrogenase-like"/>
    <property type="match status" value="1"/>
</dbReference>
<proteinExistence type="inferred from homology"/>
<keyword evidence="3" id="KW-0816">Tricarboxylic acid cycle</keyword>
<dbReference type="GO" id="GO:0004449">
    <property type="term" value="F:isocitrate dehydrogenase (NAD+) activity"/>
    <property type="evidence" value="ECO:0007669"/>
    <property type="project" value="TreeGrafter"/>
</dbReference>
<evidence type="ECO:0000313" key="7">
    <source>
        <dbReference type="EMBL" id="CAD8726802.1"/>
    </source>
</evidence>
<name>A0A7S0T8F3_9RHOD</name>
<evidence type="ECO:0000256" key="5">
    <source>
        <dbReference type="ARBA" id="ARBA00023128"/>
    </source>
</evidence>
<dbReference type="EMBL" id="HBFE01004472">
    <property type="protein sequence ID" value="CAD8726802.1"/>
    <property type="molecule type" value="Transcribed_RNA"/>
</dbReference>
<dbReference type="NCBIfam" id="TIGR00175">
    <property type="entry name" value="mito_nad_idh"/>
    <property type="match status" value="1"/>
</dbReference>
<comment type="subcellular location">
    <subcellularLocation>
        <location evidence="1">Mitochondrion</location>
    </subcellularLocation>
</comment>
<accession>A0A7S0T8F3</accession>
<dbReference type="InterPro" id="IPR024084">
    <property type="entry name" value="IsoPropMal-DH-like_dom"/>
</dbReference>
<comment type="similarity">
    <text evidence="2">Belongs to the isocitrate and isopropylmalate dehydrogenases family.</text>
</comment>
<dbReference type="Pfam" id="PF00180">
    <property type="entry name" value="Iso_dh"/>
    <property type="match status" value="1"/>
</dbReference>
<dbReference type="InterPro" id="IPR019818">
    <property type="entry name" value="IsoCit/isopropylmalate_DH_CS"/>
</dbReference>
<feature type="domain" description="Isopropylmalate dehydrogenase-like" evidence="6">
    <location>
        <begin position="53"/>
        <end position="378"/>
    </location>
</feature>
<dbReference type="GO" id="GO:0051287">
    <property type="term" value="F:NAD binding"/>
    <property type="evidence" value="ECO:0007669"/>
    <property type="project" value="InterPro"/>
</dbReference>
<dbReference type="GO" id="GO:0000287">
    <property type="term" value="F:magnesium ion binding"/>
    <property type="evidence" value="ECO:0007669"/>
    <property type="project" value="InterPro"/>
</dbReference>
<dbReference type="FunFam" id="3.40.718.10:FF:000001">
    <property type="entry name" value="Isocitrate dehydrogenase [NAD] subunit, mitochondrial"/>
    <property type="match status" value="1"/>
</dbReference>
<dbReference type="Gene3D" id="3.40.718.10">
    <property type="entry name" value="Isopropylmalate Dehydrogenase"/>
    <property type="match status" value="1"/>
</dbReference>
<reference evidence="7" key="1">
    <citation type="submission" date="2021-01" db="EMBL/GenBank/DDBJ databases">
        <authorList>
            <person name="Corre E."/>
            <person name="Pelletier E."/>
            <person name="Niang G."/>
            <person name="Scheremetjew M."/>
            <person name="Finn R."/>
            <person name="Kale V."/>
            <person name="Holt S."/>
            <person name="Cochrane G."/>
            <person name="Meng A."/>
            <person name="Brown T."/>
            <person name="Cohen L."/>
        </authorList>
    </citation>
    <scope>NUCLEOTIDE SEQUENCE</scope>
    <source>
        <strain evidence="7">CCMP3276</strain>
    </source>
</reference>
<evidence type="ECO:0000256" key="2">
    <source>
        <dbReference type="ARBA" id="ARBA00007769"/>
    </source>
</evidence>
<protein>
    <recommendedName>
        <fullName evidence="6">Isopropylmalate dehydrogenase-like domain-containing protein</fullName>
    </recommendedName>
</protein>